<gene>
    <name evidence="2" type="ORF">CCMP2556_LOCUS4480</name>
</gene>
<reference evidence="2 3" key="1">
    <citation type="submission" date="2024-02" db="EMBL/GenBank/DDBJ databases">
        <authorList>
            <person name="Chen Y."/>
            <person name="Shah S."/>
            <person name="Dougan E. K."/>
            <person name="Thang M."/>
            <person name="Chan C."/>
        </authorList>
    </citation>
    <scope>NUCLEOTIDE SEQUENCE [LARGE SCALE GENOMIC DNA]</scope>
</reference>
<comment type="caution">
    <text evidence="2">The sequence shown here is derived from an EMBL/GenBank/DDBJ whole genome shotgun (WGS) entry which is preliminary data.</text>
</comment>
<evidence type="ECO:0000313" key="3">
    <source>
        <dbReference type="Proteomes" id="UP001642484"/>
    </source>
</evidence>
<sequence>MPPAKRPAAKKQMTLQTTQERRGLKKPAASQSELVLKKPAAATHSDVDEPIATDPLLKEIRLYDSQGFSFTEVLDCLSEEYNDAKNYTESFKDKGPDGQYRKCKMKRWSLWKAGALEAHGWRKLPQGWRWSWQWMSAEFKRSPDLAKHFN</sequence>
<feature type="region of interest" description="Disordered" evidence="1">
    <location>
        <begin position="1"/>
        <end position="49"/>
    </location>
</feature>
<accession>A0ABP0I1Q4</accession>
<dbReference type="EMBL" id="CAXAMN010001841">
    <property type="protein sequence ID" value="CAK8996496.1"/>
    <property type="molecule type" value="Genomic_DNA"/>
</dbReference>
<evidence type="ECO:0000256" key="1">
    <source>
        <dbReference type="SAM" id="MobiDB-lite"/>
    </source>
</evidence>
<organism evidence="2 3">
    <name type="scientific">Durusdinium trenchii</name>
    <dbReference type="NCBI Taxonomy" id="1381693"/>
    <lineage>
        <taxon>Eukaryota</taxon>
        <taxon>Sar</taxon>
        <taxon>Alveolata</taxon>
        <taxon>Dinophyceae</taxon>
        <taxon>Suessiales</taxon>
        <taxon>Symbiodiniaceae</taxon>
        <taxon>Durusdinium</taxon>
    </lineage>
</organism>
<name>A0ABP0I1Q4_9DINO</name>
<protein>
    <submittedName>
        <fullName evidence="2">Uncharacterized protein</fullName>
    </submittedName>
</protein>
<keyword evidence="3" id="KW-1185">Reference proteome</keyword>
<evidence type="ECO:0000313" key="2">
    <source>
        <dbReference type="EMBL" id="CAK8996496.1"/>
    </source>
</evidence>
<proteinExistence type="predicted"/>
<dbReference type="Proteomes" id="UP001642484">
    <property type="component" value="Unassembled WGS sequence"/>
</dbReference>